<keyword evidence="1" id="KW-0233">DNA recombination</keyword>
<dbReference type="GO" id="GO:0015074">
    <property type="term" value="P:DNA integration"/>
    <property type="evidence" value="ECO:0007669"/>
    <property type="project" value="InterPro"/>
</dbReference>
<reference evidence="3 4" key="1">
    <citation type="submission" date="2018-10" db="EMBL/GenBank/DDBJ databases">
        <title>Genomic Encyclopedia of Archaeal and Bacterial Type Strains, Phase II (KMG-II): from individual species to whole genera.</title>
        <authorList>
            <person name="Goeker M."/>
        </authorList>
    </citation>
    <scope>NUCLEOTIDE SEQUENCE [LARGE SCALE GENOMIC DNA]</scope>
    <source>
        <strain evidence="3 4">DSM 235</strain>
    </source>
</reference>
<dbReference type="Pfam" id="PF00589">
    <property type="entry name" value="Phage_integrase"/>
    <property type="match status" value="1"/>
</dbReference>
<accession>A0A495UP49</accession>
<gene>
    <name evidence="3" type="ORF">BDD21_5565</name>
</gene>
<evidence type="ECO:0000313" key="3">
    <source>
        <dbReference type="EMBL" id="RKT38040.1"/>
    </source>
</evidence>
<name>A0A495UP49_9GAMM</name>
<organism evidence="3 4">
    <name type="scientific">Thiocapsa rosea</name>
    <dbReference type="NCBI Taxonomy" id="69360"/>
    <lineage>
        <taxon>Bacteria</taxon>
        <taxon>Pseudomonadati</taxon>
        <taxon>Pseudomonadota</taxon>
        <taxon>Gammaproteobacteria</taxon>
        <taxon>Chromatiales</taxon>
        <taxon>Chromatiaceae</taxon>
        <taxon>Thiocapsa</taxon>
    </lineage>
</organism>
<dbReference type="InterPro" id="IPR011010">
    <property type="entry name" value="DNA_brk_join_enz"/>
</dbReference>
<dbReference type="GO" id="GO:0003677">
    <property type="term" value="F:DNA binding"/>
    <property type="evidence" value="ECO:0007669"/>
    <property type="project" value="InterPro"/>
</dbReference>
<dbReference type="EMBL" id="RBXL01000002">
    <property type="protein sequence ID" value="RKT38040.1"/>
    <property type="molecule type" value="Genomic_DNA"/>
</dbReference>
<dbReference type="GO" id="GO:0006310">
    <property type="term" value="P:DNA recombination"/>
    <property type="evidence" value="ECO:0007669"/>
    <property type="project" value="UniProtKB-KW"/>
</dbReference>
<dbReference type="PROSITE" id="PS51898">
    <property type="entry name" value="TYR_RECOMBINASE"/>
    <property type="match status" value="1"/>
</dbReference>
<dbReference type="InterPro" id="IPR013762">
    <property type="entry name" value="Integrase-like_cat_sf"/>
</dbReference>
<dbReference type="Proteomes" id="UP000274556">
    <property type="component" value="Unassembled WGS sequence"/>
</dbReference>
<evidence type="ECO:0000259" key="2">
    <source>
        <dbReference type="PROSITE" id="PS51898"/>
    </source>
</evidence>
<dbReference type="AlphaFoldDB" id="A0A495UP49"/>
<dbReference type="SUPFAM" id="SSF56349">
    <property type="entry name" value="DNA breaking-rejoining enzymes"/>
    <property type="match status" value="1"/>
</dbReference>
<protein>
    <submittedName>
        <fullName evidence="3">Phage integrase family protein</fullName>
    </submittedName>
</protein>
<dbReference type="Gene3D" id="1.10.443.10">
    <property type="entry name" value="Intergrase catalytic core"/>
    <property type="match status" value="1"/>
</dbReference>
<dbReference type="InterPro" id="IPR002104">
    <property type="entry name" value="Integrase_catalytic"/>
</dbReference>
<keyword evidence="4" id="KW-1185">Reference proteome</keyword>
<comment type="caution">
    <text evidence="3">The sequence shown here is derived from an EMBL/GenBank/DDBJ whole genome shotgun (WGS) entry which is preliminary data.</text>
</comment>
<evidence type="ECO:0000313" key="4">
    <source>
        <dbReference type="Proteomes" id="UP000274556"/>
    </source>
</evidence>
<feature type="domain" description="Tyr recombinase" evidence="2">
    <location>
        <begin position="164"/>
        <end position="268"/>
    </location>
</feature>
<proteinExistence type="predicted"/>
<sequence length="268" mass="29821">MRRSGFAGEALAAHQYTDMTIRSYIGAADRFMTWWADVSAGAALPGPDHACLAGYREHLSAAEHPGARTHERGNAYCGARRFLVFLQHTGIIPTMPPAGRPRQELEIRFCSWMLQHRGVCQSTLDGYARVVDRLLTAIGTKPRLYTAEQLRAFVLSQTQGWSHSKADTLNLELAEVERIIDACDPSTPLGARDHAIVLLLARLGLRAGDVAGLRLSDIDWIQGRIRVSGKSRRMTWLPLPGRRAQNDCLIPHPEEWHVCSATRPLRLS</sequence>
<evidence type="ECO:0000256" key="1">
    <source>
        <dbReference type="ARBA" id="ARBA00023172"/>
    </source>
</evidence>